<dbReference type="GO" id="GO:0005743">
    <property type="term" value="C:mitochondrial inner membrane"/>
    <property type="evidence" value="ECO:0007669"/>
    <property type="project" value="UniProtKB-SubCell"/>
</dbReference>
<keyword evidence="16" id="KW-1185">Reference proteome</keyword>
<evidence type="ECO:0000256" key="2">
    <source>
        <dbReference type="ARBA" id="ARBA00010320"/>
    </source>
</evidence>
<keyword evidence="7" id="KW-1133">Transmembrane helix</keyword>
<dbReference type="PANTHER" id="PTHR32198:SF2">
    <property type="entry name" value="MITOCHONDRIAL ESCAPE PROTEIN 2"/>
    <property type="match status" value="1"/>
</dbReference>
<gene>
    <name evidence="15" type="ORF">EJ08DRAFT_33254</name>
</gene>
<evidence type="ECO:0000256" key="1">
    <source>
        <dbReference type="ARBA" id="ARBA00004434"/>
    </source>
</evidence>
<organism evidence="15 16">
    <name type="scientific">Tothia fuscella</name>
    <dbReference type="NCBI Taxonomy" id="1048955"/>
    <lineage>
        <taxon>Eukaryota</taxon>
        <taxon>Fungi</taxon>
        <taxon>Dikarya</taxon>
        <taxon>Ascomycota</taxon>
        <taxon>Pezizomycotina</taxon>
        <taxon>Dothideomycetes</taxon>
        <taxon>Pleosporomycetidae</taxon>
        <taxon>Venturiales</taxon>
        <taxon>Cylindrosympodiaceae</taxon>
        <taxon>Tothia</taxon>
    </lineage>
</organism>
<keyword evidence="8 12" id="KW-0496">Mitochondrion</keyword>
<evidence type="ECO:0000256" key="12">
    <source>
        <dbReference type="RuleBase" id="RU367108"/>
    </source>
</evidence>
<dbReference type="InterPro" id="IPR035979">
    <property type="entry name" value="RBD_domain_sf"/>
</dbReference>
<dbReference type="OrthoDB" id="10267654at2759"/>
<keyword evidence="6" id="KW-0809">Transit peptide</keyword>
<keyword evidence="5 12" id="KW-0999">Mitochondrion inner membrane</keyword>
<name>A0A9P4NFX3_9PEZI</name>
<evidence type="ECO:0000259" key="14">
    <source>
        <dbReference type="PROSITE" id="PS50102"/>
    </source>
</evidence>
<comment type="similarity">
    <text evidence="2 12">Belongs to the YME2 family.</text>
</comment>
<protein>
    <recommendedName>
        <fullName evidence="3 12">Mitochondrial escape protein 2</fullName>
    </recommendedName>
</protein>
<feature type="domain" description="RRM" evidence="14">
    <location>
        <begin position="191"/>
        <end position="283"/>
    </location>
</feature>
<dbReference type="InterPro" id="IPR039627">
    <property type="entry name" value="Yme2_C"/>
</dbReference>
<dbReference type="EMBL" id="MU007114">
    <property type="protein sequence ID" value="KAF2420026.1"/>
    <property type="molecule type" value="Genomic_DNA"/>
</dbReference>
<dbReference type="AlphaFoldDB" id="A0A9P4NFX3"/>
<comment type="subcellular location">
    <subcellularLocation>
        <location evidence="1 12">Mitochondrion inner membrane</location>
        <topology evidence="1 12">Single-pass membrane protein</topology>
    </subcellularLocation>
</comment>
<dbReference type="Pfam" id="PF10443">
    <property type="entry name" value="RNA12"/>
    <property type="match status" value="1"/>
</dbReference>
<dbReference type="GO" id="GO:0003723">
    <property type="term" value="F:RNA binding"/>
    <property type="evidence" value="ECO:0007669"/>
    <property type="project" value="UniProtKB-UniRule"/>
</dbReference>
<reference evidence="15" key="1">
    <citation type="journal article" date="2020" name="Stud. Mycol.">
        <title>101 Dothideomycetes genomes: a test case for predicting lifestyles and emergence of pathogens.</title>
        <authorList>
            <person name="Haridas S."/>
            <person name="Albert R."/>
            <person name="Binder M."/>
            <person name="Bloem J."/>
            <person name="Labutti K."/>
            <person name="Salamov A."/>
            <person name="Andreopoulos B."/>
            <person name="Baker S."/>
            <person name="Barry K."/>
            <person name="Bills G."/>
            <person name="Bluhm B."/>
            <person name="Cannon C."/>
            <person name="Castanera R."/>
            <person name="Culley D."/>
            <person name="Daum C."/>
            <person name="Ezra D."/>
            <person name="Gonzalez J."/>
            <person name="Henrissat B."/>
            <person name="Kuo A."/>
            <person name="Liang C."/>
            <person name="Lipzen A."/>
            <person name="Lutzoni F."/>
            <person name="Magnuson J."/>
            <person name="Mondo S."/>
            <person name="Nolan M."/>
            <person name="Ohm R."/>
            <person name="Pangilinan J."/>
            <person name="Park H.-J."/>
            <person name="Ramirez L."/>
            <person name="Alfaro M."/>
            <person name="Sun H."/>
            <person name="Tritt A."/>
            <person name="Yoshinaga Y."/>
            <person name="Zwiers L.-H."/>
            <person name="Turgeon B."/>
            <person name="Goodwin S."/>
            <person name="Spatafora J."/>
            <person name="Crous P."/>
            <person name="Grigoriev I."/>
        </authorList>
    </citation>
    <scope>NUCLEOTIDE SEQUENCE</scope>
    <source>
        <strain evidence="15">CBS 130266</strain>
    </source>
</reference>
<keyword evidence="12" id="KW-0507">mRNA processing</keyword>
<dbReference type="Proteomes" id="UP000800235">
    <property type="component" value="Unassembled WGS sequence"/>
</dbReference>
<dbReference type="InterPro" id="IPR018850">
    <property type="entry name" value="Mt_escape_2_C"/>
</dbReference>
<evidence type="ECO:0000256" key="8">
    <source>
        <dbReference type="ARBA" id="ARBA00023128"/>
    </source>
</evidence>
<dbReference type="InterPro" id="IPR012677">
    <property type="entry name" value="Nucleotide-bd_a/b_plait_sf"/>
</dbReference>
<keyword evidence="4" id="KW-0812">Transmembrane</keyword>
<comment type="caution">
    <text evidence="15">The sequence shown here is derived from an EMBL/GenBank/DDBJ whole genome shotgun (WGS) entry which is preliminary data.</text>
</comment>
<dbReference type="PROSITE" id="PS50102">
    <property type="entry name" value="RRM"/>
    <property type="match status" value="1"/>
</dbReference>
<dbReference type="PANTHER" id="PTHR32198">
    <property type="entry name" value="MITOCHONDRIAL ESCAPE PROTEIN 2"/>
    <property type="match status" value="1"/>
</dbReference>
<dbReference type="SUPFAM" id="SSF54928">
    <property type="entry name" value="RNA-binding domain, RBD"/>
    <property type="match status" value="1"/>
</dbReference>
<accession>A0A9P4NFX3</accession>
<evidence type="ECO:0000313" key="16">
    <source>
        <dbReference type="Proteomes" id="UP000800235"/>
    </source>
</evidence>
<evidence type="ECO:0000256" key="9">
    <source>
        <dbReference type="ARBA" id="ARBA00023136"/>
    </source>
</evidence>
<evidence type="ECO:0000256" key="11">
    <source>
        <dbReference type="PROSITE-ProRule" id="PRU00176"/>
    </source>
</evidence>
<evidence type="ECO:0000256" key="5">
    <source>
        <dbReference type="ARBA" id="ARBA00022792"/>
    </source>
</evidence>
<proteinExistence type="inferred from homology"/>
<evidence type="ECO:0000313" key="15">
    <source>
        <dbReference type="EMBL" id="KAF2420026.1"/>
    </source>
</evidence>
<keyword evidence="11 12" id="KW-0694">RNA-binding</keyword>
<evidence type="ECO:0000256" key="10">
    <source>
        <dbReference type="ARBA" id="ARBA00025276"/>
    </source>
</evidence>
<dbReference type="Gene3D" id="3.30.70.330">
    <property type="match status" value="1"/>
</dbReference>
<evidence type="ECO:0000256" key="3">
    <source>
        <dbReference type="ARBA" id="ARBA00020222"/>
    </source>
</evidence>
<evidence type="ECO:0000256" key="6">
    <source>
        <dbReference type="ARBA" id="ARBA00022946"/>
    </source>
</evidence>
<dbReference type="InterPro" id="IPR000504">
    <property type="entry name" value="RRM_dom"/>
</dbReference>
<evidence type="ECO:0000256" key="7">
    <source>
        <dbReference type="ARBA" id="ARBA00022989"/>
    </source>
</evidence>
<keyword evidence="9" id="KW-0472">Membrane</keyword>
<dbReference type="GO" id="GO:0006397">
    <property type="term" value="P:mRNA processing"/>
    <property type="evidence" value="ECO:0007669"/>
    <property type="project" value="UniProtKB-UniRule"/>
</dbReference>
<dbReference type="Pfam" id="PF00076">
    <property type="entry name" value="RRM_1"/>
    <property type="match status" value="1"/>
</dbReference>
<evidence type="ECO:0000256" key="13">
    <source>
        <dbReference type="SAM" id="MobiDB-lite"/>
    </source>
</evidence>
<sequence>MYNLRYARIGQSAISRTSALPPFPPRRVAHGFLEPRGFSQVNLRHATLQAGEDKSGHISTEADEGILFFDNVFPLRLKWLLRLPWQTDKKIGELMKRVNGPSTSKADPVNVIKDSKTPISVTDVLPRFKEGGAFVKFTYGPGASAADVEKTLKEYMKTARVHPWWNPLQRCRANLVHGKPWVEDLYRLPSTRLKVEFLPAEPGLEATELGQEQLYTYFRPYGKLTDIVSQPADSKVLPKYAFLEFTGTKRAVMAKNCLHGIIVPESKGGGKTGTLLRLSYEAKVKSNWIKDWLFNHPRIVIPIVAALVATLTVAIFDPIRTFFIKTHITRSWHLTDYRIYRWFKEQASDILTFHRKTQDDAGMEIIWDDRKPIITQIQSWLLESADTFIIVQGPRGSGKRELVLDQALKHRKNTLLIDCIPIQDARGDSATINAAATEVGYRPVFSWMNSISGMVDLAAQGTTGVKTGFSETLDTQLGKVFNNTATALKQIALESRKKDDKDINLSDDEYLETHPEKRPVVVIDNFLHKSQENSLVYDKIAEWGARLTSANIAHVVFLTNDVSFSKSLSKALPDRVFRQVSLSDASPGAAKRYVISHLDSEGEMTEDPDNPGQKLTPSQRRRDLFELDECINSLGGRLTDLEFLARRIKAGETPKKAVREIVEQSSSEILKMYLFGQDETNGGQRKWTSEQAWFLIKQLADAESLRYNETLLSDTFKGHGDSVLQALEQAELISIVVAPNGRPRSIKPGKPVYLPAFKRLTEDAVLSSRLDLAILADLIKIESATIDKCENELKLLGSMPRQPEEVTPRVRWLLGKVGSSQAKIEKYEVESGMLKKVLQEEY</sequence>
<feature type="region of interest" description="Disordered" evidence="13">
    <location>
        <begin position="600"/>
        <end position="619"/>
    </location>
</feature>
<evidence type="ECO:0000256" key="4">
    <source>
        <dbReference type="ARBA" id="ARBA00022692"/>
    </source>
</evidence>
<comment type="function">
    <text evidence="10 12">Plays a role in maintaining the mitochondrial genome and in controlling the mtDNA escape. Involved in the regulation of mtDNA nucleotide structure and number. May have a dispensable role in early maturation of pre-rRNA.</text>
</comment>